<dbReference type="InterPro" id="IPR036388">
    <property type="entry name" value="WH-like_DNA-bd_sf"/>
</dbReference>
<dbReference type="RefSeq" id="WP_034616164.1">
    <property type="nucleotide sequence ID" value="NZ_JSUM01000013.1"/>
</dbReference>
<evidence type="ECO:0000259" key="5">
    <source>
        <dbReference type="PROSITE" id="PS50931"/>
    </source>
</evidence>
<dbReference type="PROSITE" id="PS50931">
    <property type="entry name" value="HTH_LYSR"/>
    <property type="match status" value="1"/>
</dbReference>
<feature type="domain" description="HTH lysR-type" evidence="5">
    <location>
        <begin position="1"/>
        <end position="60"/>
    </location>
</feature>
<dbReference type="Pfam" id="PF03466">
    <property type="entry name" value="LysR_substrate"/>
    <property type="match status" value="1"/>
</dbReference>
<dbReference type="GO" id="GO:0043565">
    <property type="term" value="F:sequence-specific DNA binding"/>
    <property type="evidence" value="ECO:0007669"/>
    <property type="project" value="TreeGrafter"/>
</dbReference>
<evidence type="ECO:0000256" key="4">
    <source>
        <dbReference type="ARBA" id="ARBA00023163"/>
    </source>
</evidence>
<keyword evidence="7" id="KW-1185">Reference proteome</keyword>
<dbReference type="InterPro" id="IPR036390">
    <property type="entry name" value="WH_DNA-bd_sf"/>
</dbReference>
<dbReference type="InterPro" id="IPR000847">
    <property type="entry name" value="LysR_HTH_N"/>
</dbReference>
<evidence type="ECO:0000256" key="2">
    <source>
        <dbReference type="ARBA" id="ARBA00023015"/>
    </source>
</evidence>
<comment type="caution">
    <text evidence="6">The sequence shown here is derived from an EMBL/GenBank/DDBJ whole genome shotgun (WGS) entry which is preliminary data.</text>
</comment>
<evidence type="ECO:0000313" key="7">
    <source>
        <dbReference type="Proteomes" id="UP000030380"/>
    </source>
</evidence>
<protein>
    <recommendedName>
        <fullName evidence="5">HTH lysR-type domain-containing protein</fullName>
    </recommendedName>
</protein>
<dbReference type="Gene3D" id="3.40.190.290">
    <property type="match status" value="1"/>
</dbReference>
<dbReference type="GO" id="GO:0003700">
    <property type="term" value="F:DNA-binding transcription factor activity"/>
    <property type="evidence" value="ECO:0007669"/>
    <property type="project" value="InterPro"/>
</dbReference>
<sequence length="305" mass="34981">MLNKFDALRYFCRLADTLNFRETAVHFAISPPVVSRVIAELEEELGETLFKRNSRKVTLTPFGEQLLPQAQQLLADSEKLFKRKKQQQSISGVVRITALDLPEKAYILTTLLDKLADYPNIQIDWQTDVSKSDSIRQRIDIGIRSSISPAPNFIVRKIIDERPLIVASPEFIRRYGRPQAVGDLQNHYPFVGLVNPATGKCWPLTVNERLSFMPRHIKLTTNDPYLELGMTLSGQAFGQISELLCRPHLQQGRLIELFPQLDYQAWQLYLYRPYQVITSPAVLTVFEALSDILQQIYCAEPHQVR</sequence>
<comment type="similarity">
    <text evidence="1">Belongs to the LysR transcriptional regulatory family.</text>
</comment>
<dbReference type="AlphaFoldDB" id="A0A0A3AL27"/>
<dbReference type="Gene3D" id="1.10.10.10">
    <property type="entry name" value="Winged helix-like DNA-binding domain superfamily/Winged helix DNA-binding domain"/>
    <property type="match status" value="1"/>
</dbReference>
<gene>
    <name evidence="6" type="ORF">OA57_08225</name>
</gene>
<dbReference type="OrthoDB" id="8885940at2"/>
<dbReference type="GO" id="GO:0006351">
    <property type="term" value="P:DNA-templated transcription"/>
    <property type="evidence" value="ECO:0007669"/>
    <property type="project" value="TreeGrafter"/>
</dbReference>
<dbReference type="STRING" id="505317.OA57_08225"/>
<keyword evidence="2" id="KW-0805">Transcription regulation</keyword>
<dbReference type="SUPFAM" id="SSF53850">
    <property type="entry name" value="Periplasmic binding protein-like II"/>
    <property type="match status" value="1"/>
</dbReference>
<evidence type="ECO:0000256" key="3">
    <source>
        <dbReference type="ARBA" id="ARBA00023125"/>
    </source>
</evidence>
<name>A0A0A3AL27_9PAST</name>
<accession>A0A0A3AL27</accession>
<dbReference type="PANTHER" id="PTHR30537">
    <property type="entry name" value="HTH-TYPE TRANSCRIPTIONAL REGULATOR"/>
    <property type="match status" value="1"/>
</dbReference>
<dbReference type="InterPro" id="IPR005119">
    <property type="entry name" value="LysR_subst-bd"/>
</dbReference>
<proteinExistence type="inferred from homology"/>
<organism evidence="6 7">
    <name type="scientific">Chelonobacter oris</name>
    <dbReference type="NCBI Taxonomy" id="505317"/>
    <lineage>
        <taxon>Bacteria</taxon>
        <taxon>Pseudomonadati</taxon>
        <taxon>Pseudomonadota</taxon>
        <taxon>Gammaproteobacteria</taxon>
        <taxon>Pasteurellales</taxon>
        <taxon>Pasteurellaceae</taxon>
        <taxon>Chelonobacter</taxon>
    </lineage>
</organism>
<dbReference type="Pfam" id="PF00126">
    <property type="entry name" value="HTH_1"/>
    <property type="match status" value="1"/>
</dbReference>
<evidence type="ECO:0000313" key="6">
    <source>
        <dbReference type="EMBL" id="KGQ70041.1"/>
    </source>
</evidence>
<reference evidence="6 7" key="1">
    <citation type="submission" date="2014-11" db="EMBL/GenBank/DDBJ databases">
        <title>Draft genome sequence of Chelonobacter oris 1662T, associated with respiratory disease in Hermann's Tortoises.</title>
        <authorList>
            <person name="Kudirkiene E."/>
            <person name="Hansen M.J."/>
            <person name="Bojesen A.M."/>
        </authorList>
    </citation>
    <scope>NUCLEOTIDE SEQUENCE [LARGE SCALE GENOMIC DNA]</scope>
    <source>
        <strain evidence="6 7">1662</strain>
    </source>
</reference>
<dbReference type="Proteomes" id="UP000030380">
    <property type="component" value="Unassembled WGS sequence"/>
</dbReference>
<dbReference type="SUPFAM" id="SSF46785">
    <property type="entry name" value="Winged helix' DNA-binding domain"/>
    <property type="match status" value="1"/>
</dbReference>
<dbReference type="EMBL" id="JSUM01000013">
    <property type="protein sequence ID" value="KGQ70041.1"/>
    <property type="molecule type" value="Genomic_DNA"/>
</dbReference>
<dbReference type="InterPro" id="IPR058163">
    <property type="entry name" value="LysR-type_TF_proteobact-type"/>
</dbReference>
<keyword evidence="3" id="KW-0238">DNA-binding</keyword>
<dbReference type="FunFam" id="1.10.10.10:FF:000001">
    <property type="entry name" value="LysR family transcriptional regulator"/>
    <property type="match status" value="1"/>
</dbReference>
<evidence type="ECO:0000256" key="1">
    <source>
        <dbReference type="ARBA" id="ARBA00009437"/>
    </source>
</evidence>
<keyword evidence="4" id="KW-0804">Transcription</keyword>
<dbReference type="PANTHER" id="PTHR30537:SF72">
    <property type="entry name" value="LYSR FAMILY TRANSCRIPTIONAL REGULATOR"/>
    <property type="match status" value="1"/>
</dbReference>